<reference evidence="1" key="1">
    <citation type="thesis" date="2020" institute="ProQuest LLC" country="789 East Eisenhower Parkway, Ann Arbor, MI, USA">
        <title>Comparative Genomics and Chromosome Evolution.</title>
        <authorList>
            <person name="Mudd A.B."/>
        </authorList>
    </citation>
    <scope>NUCLEOTIDE SEQUENCE</scope>
    <source>
        <strain evidence="1">HN-11 Male</strain>
        <tissue evidence="1">Kidney and liver</tissue>
    </source>
</reference>
<protein>
    <submittedName>
        <fullName evidence="1">Uncharacterized protein</fullName>
    </submittedName>
</protein>
<organism evidence="1 2">
    <name type="scientific">Eleutherodactylus coqui</name>
    <name type="common">Puerto Rican coqui</name>
    <dbReference type="NCBI Taxonomy" id="57060"/>
    <lineage>
        <taxon>Eukaryota</taxon>
        <taxon>Metazoa</taxon>
        <taxon>Chordata</taxon>
        <taxon>Craniata</taxon>
        <taxon>Vertebrata</taxon>
        <taxon>Euteleostomi</taxon>
        <taxon>Amphibia</taxon>
        <taxon>Batrachia</taxon>
        <taxon>Anura</taxon>
        <taxon>Neobatrachia</taxon>
        <taxon>Hyloidea</taxon>
        <taxon>Eleutherodactylidae</taxon>
        <taxon>Eleutherodactylinae</taxon>
        <taxon>Eleutherodactylus</taxon>
        <taxon>Eleutherodactylus</taxon>
    </lineage>
</organism>
<dbReference type="AlphaFoldDB" id="A0A8J6FGM0"/>
<sequence length="96" mass="10721">MSFKPLMEGRKGPPSVHLHYRPAMVLYHCPAFILLLGRFSSRFLTHSICKCHRDASVRKERQVPRRAASTGSVCYKEAARPHCSSPPDAGRKAAAM</sequence>
<keyword evidence="2" id="KW-1185">Reference proteome</keyword>
<comment type="caution">
    <text evidence="1">The sequence shown here is derived from an EMBL/GenBank/DDBJ whole genome shotgun (WGS) entry which is preliminary data.</text>
</comment>
<dbReference type="Proteomes" id="UP000770717">
    <property type="component" value="Unassembled WGS sequence"/>
</dbReference>
<gene>
    <name evidence="1" type="ORF">GDO78_007375</name>
</gene>
<dbReference type="EMBL" id="WNTK01000003">
    <property type="protein sequence ID" value="KAG9487483.1"/>
    <property type="molecule type" value="Genomic_DNA"/>
</dbReference>
<proteinExistence type="predicted"/>
<evidence type="ECO:0000313" key="1">
    <source>
        <dbReference type="EMBL" id="KAG9487483.1"/>
    </source>
</evidence>
<name>A0A8J6FGM0_ELECQ</name>
<evidence type="ECO:0000313" key="2">
    <source>
        <dbReference type="Proteomes" id="UP000770717"/>
    </source>
</evidence>
<accession>A0A8J6FGM0</accession>